<evidence type="ECO:0000256" key="3">
    <source>
        <dbReference type="ARBA" id="ARBA00010617"/>
    </source>
</evidence>
<keyword evidence="8" id="KW-0560">Oxidoreductase</keyword>
<evidence type="ECO:0000256" key="9">
    <source>
        <dbReference type="ARBA" id="ARBA00023136"/>
    </source>
</evidence>
<dbReference type="STRING" id="133381.A0A2T9Y0P2"/>
<keyword evidence="6" id="KW-0479">Metal-binding</keyword>
<keyword evidence="7" id="KW-1133">Transmembrane helix</keyword>
<dbReference type="Proteomes" id="UP000245609">
    <property type="component" value="Unassembled WGS sequence"/>
</dbReference>
<dbReference type="SUPFAM" id="SSF48264">
    <property type="entry name" value="Cytochrome P450"/>
    <property type="match status" value="1"/>
</dbReference>
<evidence type="ECO:0000256" key="4">
    <source>
        <dbReference type="ARBA" id="ARBA00022617"/>
    </source>
</evidence>
<evidence type="ECO:0000256" key="7">
    <source>
        <dbReference type="ARBA" id="ARBA00022989"/>
    </source>
</evidence>
<evidence type="ECO:0000256" key="1">
    <source>
        <dbReference type="ARBA" id="ARBA00001971"/>
    </source>
</evidence>
<evidence type="ECO:0000256" key="2">
    <source>
        <dbReference type="ARBA" id="ARBA00004370"/>
    </source>
</evidence>
<keyword evidence="5" id="KW-0812">Transmembrane</keyword>
<comment type="caution">
    <text evidence="10">The sequence shown here is derived from an EMBL/GenBank/DDBJ whole genome shotgun (WGS) entry which is preliminary data.</text>
</comment>
<evidence type="ECO:0000256" key="6">
    <source>
        <dbReference type="ARBA" id="ARBA00022723"/>
    </source>
</evidence>
<feature type="non-terminal residue" evidence="10">
    <location>
        <position position="391"/>
    </location>
</feature>
<dbReference type="GO" id="GO:0016020">
    <property type="term" value="C:membrane"/>
    <property type="evidence" value="ECO:0007669"/>
    <property type="project" value="UniProtKB-SubCell"/>
</dbReference>
<evidence type="ECO:0000313" key="11">
    <source>
        <dbReference type="Proteomes" id="UP000245609"/>
    </source>
</evidence>
<comment type="subcellular location">
    <subcellularLocation>
        <location evidence="2">Membrane</location>
    </subcellularLocation>
</comment>
<sequence>MANSAIALDPLVKRSLEENKPSPVLMKNYELSTDSNLLEYIGELQKAEYVCKFIGSKTDFILGKPHLLLSASLPESALSRQRFSKKVFHQHWSSKIHYESAKLDSFIRSIVSTNEKFYLKMSEYIIHENINKDLDLFLQNDHVFIENIFTYINQILVDIAIRQCYGESAKNDSKFLSLIMLLLGQRFFFGEKYLNELLRFRLFSIRQESDIAREYLKGFVTKGTFKKLIEGSKDENHCFVNLILKNQKELDIPDDIFYTSLPDYLYLFVTLIGVKLSNFLVDVSLNPLVCEKLEIEQKSIIAHYGKEITMRHLDKMVYLDAAITESLRLSNNKMPMKEALCDIYLPNGVFVPRSSFCGYSNLARSRSSKLFLDDPHDFIPERHLKLGTKLD</sequence>
<dbReference type="Pfam" id="PF00067">
    <property type="entry name" value="p450"/>
    <property type="match status" value="1"/>
</dbReference>
<keyword evidence="4" id="KW-0349">Heme</keyword>
<dbReference type="InterPro" id="IPR001128">
    <property type="entry name" value="Cyt_P450"/>
</dbReference>
<evidence type="ECO:0000256" key="5">
    <source>
        <dbReference type="ARBA" id="ARBA00022692"/>
    </source>
</evidence>
<dbReference type="GO" id="GO:0004497">
    <property type="term" value="F:monooxygenase activity"/>
    <property type="evidence" value="ECO:0007669"/>
    <property type="project" value="UniProtKB-KW"/>
</dbReference>
<gene>
    <name evidence="10" type="ORF">BB560_006858</name>
</gene>
<dbReference type="PANTHER" id="PTHR46206:SF5">
    <property type="entry name" value="P450, PUTATIVE (EUROFUNG)-RELATED"/>
    <property type="match status" value="1"/>
</dbReference>
<dbReference type="PANTHER" id="PTHR46206">
    <property type="entry name" value="CYTOCHROME P450"/>
    <property type="match status" value="1"/>
</dbReference>
<keyword evidence="8" id="KW-0503">Monooxygenase</keyword>
<dbReference type="GO" id="GO:0020037">
    <property type="term" value="F:heme binding"/>
    <property type="evidence" value="ECO:0007669"/>
    <property type="project" value="InterPro"/>
</dbReference>
<comment type="cofactor">
    <cofactor evidence="1">
        <name>heme</name>
        <dbReference type="ChEBI" id="CHEBI:30413"/>
    </cofactor>
</comment>
<reference evidence="10 11" key="1">
    <citation type="journal article" date="2018" name="MBio">
        <title>Comparative Genomics Reveals the Core Gene Toolbox for the Fungus-Insect Symbiosis.</title>
        <authorList>
            <person name="Wang Y."/>
            <person name="Stata M."/>
            <person name="Wang W."/>
            <person name="Stajich J.E."/>
            <person name="White M.M."/>
            <person name="Moncalvo J.M."/>
        </authorList>
    </citation>
    <scope>NUCLEOTIDE SEQUENCE [LARGE SCALE GENOMIC DNA]</scope>
    <source>
        <strain evidence="10 11">SC-DP-2</strain>
    </source>
</reference>
<comment type="similarity">
    <text evidence="3">Belongs to the cytochrome P450 family.</text>
</comment>
<name>A0A2T9Y0P2_9FUNG</name>
<dbReference type="InterPro" id="IPR036396">
    <property type="entry name" value="Cyt_P450_sf"/>
</dbReference>
<dbReference type="GO" id="GO:0005506">
    <property type="term" value="F:iron ion binding"/>
    <property type="evidence" value="ECO:0007669"/>
    <property type="project" value="InterPro"/>
</dbReference>
<evidence type="ECO:0000313" key="10">
    <source>
        <dbReference type="EMBL" id="PVU85919.1"/>
    </source>
</evidence>
<proteinExistence type="inferred from homology"/>
<protein>
    <submittedName>
        <fullName evidence="10">Uncharacterized protein</fullName>
    </submittedName>
</protein>
<organism evidence="10 11">
    <name type="scientific">Smittium megazygosporum</name>
    <dbReference type="NCBI Taxonomy" id="133381"/>
    <lineage>
        <taxon>Eukaryota</taxon>
        <taxon>Fungi</taxon>
        <taxon>Fungi incertae sedis</taxon>
        <taxon>Zoopagomycota</taxon>
        <taxon>Kickxellomycotina</taxon>
        <taxon>Harpellomycetes</taxon>
        <taxon>Harpellales</taxon>
        <taxon>Legeriomycetaceae</taxon>
        <taxon>Smittium</taxon>
    </lineage>
</organism>
<dbReference type="EMBL" id="MBFS01003573">
    <property type="protein sequence ID" value="PVU85919.1"/>
    <property type="molecule type" value="Genomic_DNA"/>
</dbReference>
<keyword evidence="11" id="KW-1185">Reference proteome</keyword>
<keyword evidence="9" id="KW-0472">Membrane</keyword>
<evidence type="ECO:0000256" key="8">
    <source>
        <dbReference type="ARBA" id="ARBA00023033"/>
    </source>
</evidence>
<dbReference type="OrthoDB" id="3945418at2759"/>
<dbReference type="Gene3D" id="1.10.630.10">
    <property type="entry name" value="Cytochrome P450"/>
    <property type="match status" value="1"/>
</dbReference>
<keyword evidence="4" id="KW-0408">Iron</keyword>
<accession>A0A2T9Y0P2</accession>
<dbReference type="AlphaFoldDB" id="A0A2T9Y0P2"/>
<dbReference type="GO" id="GO:0016705">
    <property type="term" value="F:oxidoreductase activity, acting on paired donors, with incorporation or reduction of molecular oxygen"/>
    <property type="evidence" value="ECO:0007669"/>
    <property type="project" value="InterPro"/>
</dbReference>